<dbReference type="RefSeq" id="WP_064629218.1">
    <property type="nucleotide sequence ID" value="NZ_LQYE01000008.1"/>
</dbReference>
<gene>
    <name evidence="3" type="ORF">AWB85_22325</name>
</gene>
<protein>
    <recommendedName>
        <fullName evidence="2">PknH-like extracellular domain-containing protein</fullName>
    </recommendedName>
</protein>
<reference evidence="3 4" key="1">
    <citation type="submission" date="2016-01" db="EMBL/GenBank/DDBJ databases">
        <title>Mycobacterium immunogenum strain CD11_6 genome sequencing and assembly.</title>
        <authorList>
            <person name="Kaur G."/>
            <person name="Nair G.R."/>
            <person name="Mayilraj S."/>
        </authorList>
    </citation>
    <scope>NUCLEOTIDE SEQUENCE [LARGE SCALE GENOMIC DNA]</scope>
    <source>
        <strain evidence="3 4">CD11-6</strain>
    </source>
</reference>
<comment type="caution">
    <text evidence="3">The sequence shown here is derived from an EMBL/GenBank/DDBJ whole genome shotgun (WGS) entry which is preliminary data.</text>
</comment>
<feature type="domain" description="PknH-like extracellular" evidence="2">
    <location>
        <begin position="43"/>
        <end position="213"/>
    </location>
</feature>
<evidence type="ECO:0000313" key="4">
    <source>
        <dbReference type="Proteomes" id="UP000186919"/>
    </source>
</evidence>
<name>A0A179VG45_9MYCO</name>
<evidence type="ECO:0000313" key="3">
    <source>
        <dbReference type="EMBL" id="OAT69226.1"/>
    </source>
</evidence>
<organism evidence="3 4">
    <name type="scientific">Mycobacteroides immunogenum</name>
    <dbReference type="NCBI Taxonomy" id="83262"/>
    <lineage>
        <taxon>Bacteria</taxon>
        <taxon>Bacillati</taxon>
        <taxon>Actinomycetota</taxon>
        <taxon>Actinomycetes</taxon>
        <taxon>Mycobacteriales</taxon>
        <taxon>Mycobacteriaceae</taxon>
        <taxon>Mycobacteroides</taxon>
    </lineage>
</organism>
<sequence>MRWAPMVLLSAAVLLTSCTQAIAGDAAAPAQPDKLYPMLPPRQADLEDRLLSAPDVRAATGLPAVKTIPAVETVLSTANTVSDCAYGYSLATRQQYLSFGAARIQAYSQSVEKVRKHTVGTALIVFENANSASQQFEQFAQRMSRCDGVRGVTSVGAAKESWSLKILHSGQDEVNWTRNTDNSPWSCRLVARQRANYVASVMFCRVDPQEDKTDAMFTLLLDKLTH</sequence>
<keyword evidence="1" id="KW-0732">Signal</keyword>
<evidence type="ECO:0000256" key="1">
    <source>
        <dbReference type="SAM" id="SignalP"/>
    </source>
</evidence>
<accession>A0A179VG45</accession>
<feature type="chain" id="PRO_5008108011" description="PknH-like extracellular domain-containing protein" evidence="1">
    <location>
        <begin position="24"/>
        <end position="226"/>
    </location>
</feature>
<dbReference type="PROSITE" id="PS51257">
    <property type="entry name" value="PROKAR_LIPOPROTEIN"/>
    <property type="match status" value="1"/>
</dbReference>
<dbReference type="AlphaFoldDB" id="A0A179VG45"/>
<dbReference type="InterPro" id="IPR038232">
    <property type="entry name" value="PknH-like_Extracell_sf"/>
</dbReference>
<dbReference type="EMBL" id="LQYE01000008">
    <property type="protein sequence ID" value="OAT69226.1"/>
    <property type="molecule type" value="Genomic_DNA"/>
</dbReference>
<proteinExistence type="predicted"/>
<dbReference type="Proteomes" id="UP000186919">
    <property type="component" value="Unassembled WGS sequence"/>
</dbReference>
<evidence type="ECO:0000259" key="2">
    <source>
        <dbReference type="Pfam" id="PF14032"/>
    </source>
</evidence>
<dbReference type="Gene3D" id="3.40.1000.70">
    <property type="entry name" value="PknH-like extracellular domain"/>
    <property type="match status" value="1"/>
</dbReference>
<dbReference type="Pfam" id="PF14032">
    <property type="entry name" value="PknH_C"/>
    <property type="match status" value="1"/>
</dbReference>
<feature type="signal peptide" evidence="1">
    <location>
        <begin position="1"/>
        <end position="23"/>
    </location>
</feature>
<dbReference type="InterPro" id="IPR026954">
    <property type="entry name" value="PknH-like_Extracell"/>
</dbReference>